<dbReference type="Gene3D" id="3.40.50.720">
    <property type="entry name" value="NAD(P)-binding Rossmann-like Domain"/>
    <property type="match status" value="1"/>
</dbReference>
<dbReference type="InterPro" id="IPR036721">
    <property type="entry name" value="RCK_C_sf"/>
</dbReference>
<dbReference type="InterPro" id="IPR005821">
    <property type="entry name" value="Ion_trans_dom"/>
</dbReference>
<accession>A0AAJ4DMY9</accession>
<dbReference type="GO" id="GO:0008076">
    <property type="term" value="C:voltage-gated potassium channel complex"/>
    <property type="evidence" value="ECO:0007669"/>
    <property type="project" value="InterPro"/>
</dbReference>
<evidence type="ECO:0000259" key="13">
    <source>
        <dbReference type="PROSITE" id="PS51202"/>
    </source>
</evidence>
<sequence length="515" mass="59312">MFKPLLVNSAYYINTSKKYAKIKHFFYNLLENSNYKYKRVFDLFMIVLIFSSVVILIREVKSPINDGLLFFNNYVISIIFFIEYMLRFWISSSITEVIIKQSEHDLMLGDEFKAAKALKKIALIKLKYVFSVKAIIDLLAIIPFFHQLKLFILFRVFKLFRYAKSIQTFASIIATKKFEFFTLFTFASIVIFVSSVLVYVMEANNPASAVNTFFEAIYWSIVTISTVGYGDITPITQEGRIVSMFVIIAGIAVFSFTTSLIVTGFTEKLDEIKDKKLLDDIANMKKFYLICGYEDISKEISKKLIQSNKVIILEENHEKASQAKKDGFFVLNYDPGSIESYQKLKINIQEQVKAILCLSHSDVENVYTALTIRSFNKDVFILSILKNKINKNKLLFAGVNELFYEKELIGMIAKGFIGQPVAFELIHALRSSYNGVDMQEIVVSERILDSFTIVGNLKYKKYKILLLGIYKKSQKEFCFNPPDTTTLELGDYLLIIGNIQFIKEFSNFLHKKSDV</sequence>
<reference evidence="15" key="1">
    <citation type="submission" date="2019-06" db="EMBL/GenBank/DDBJ databases">
        <title>Sulfurimonas gotlandica sp. nov., a chemoautotrophic and psychrotolerant epsilonproteobacterium isolated from a pelagic redoxcline, and an emended description of the genus Sulfurimonas.</title>
        <authorList>
            <person name="Wang S."/>
            <person name="Jiang L."/>
            <person name="Shao Z."/>
        </authorList>
    </citation>
    <scope>NUCLEOTIDE SEQUENCE [LARGE SCALE GENOMIC DNA]</scope>
    <source>
        <strain evidence="15">1-1N</strain>
    </source>
</reference>
<keyword evidence="10" id="KW-0407">Ion channel</keyword>
<comment type="subcellular location">
    <subcellularLocation>
        <location evidence="1">Membrane</location>
        <topology evidence="1">Multi-pass membrane protein</topology>
    </subcellularLocation>
</comment>
<evidence type="ECO:0000256" key="6">
    <source>
        <dbReference type="ARBA" id="ARBA00022958"/>
    </source>
</evidence>
<feature type="transmembrane region" description="Helical" evidence="12">
    <location>
        <begin position="207"/>
        <end position="229"/>
    </location>
</feature>
<keyword evidence="4 12" id="KW-0812">Transmembrane</keyword>
<feature type="transmembrane region" description="Helical" evidence="12">
    <location>
        <begin position="40"/>
        <end position="57"/>
    </location>
</feature>
<evidence type="ECO:0000256" key="4">
    <source>
        <dbReference type="ARBA" id="ARBA00022692"/>
    </source>
</evidence>
<evidence type="ECO:0000256" key="3">
    <source>
        <dbReference type="ARBA" id="ARBA00022538"/>
    </source>
</evidence>
<evidence type="ECO:0000256" key="1">
    <source>
        <dbReference type="ARBA" id="ARBA00004141"/>
    </source>
</evidence>
<dbReference type="PANTHER" id="PTHR11537">
    <property type="entry name" value="VOLTAGE-GATED POTASSIUM CHANNEL"/>
    <property type="match status" value="1"/>
</dbReference>
<keyword evidence="3" id="KW-0633">Potassium transport</keyword>
<name>A0AAJ4DMY9_9BACT</name>
<dbReference type="Gene3D" id="3.30.70.1450">
    <property type="entry name" value="Regulator of K+ conductance, C-terminal domain"/>
    <property type="match status" value="1"/>
</dbReference>
<dbReference type="RefSeq" id="WP_152299584.1">
    <property type="nucleotide sequence ID" value="NZ_CP041166.1"/>
</dbReference>
<dbReference type="InterPro" id="IPR036291">
    <property type="entry name" value="NAD(P)-bd_dom_sf"/>
</dbReference>
<evidence type="ECO:0000256" key="9">
    <source>
        <dbReference type="ARBA" id="ARBA00023136"/>
    </source>
</evidence>
<feature type="transmembrane region" description="Helical" evidence="12">
    <location>
        <begin position="134"/>
        <end position="157"/>
    </location>
</feature>
<dbReference type="InterPro" id="IPR006037">
    <property type="entry name" value="RCK_C"/>
</dbReference>
<evidence type="ECO:0000256" key="12">
    <source>
        <dbReference type="SAM" id="Phobius"/>
    </source>
</evidence>
<keyword evidence="5" id="KW-0631">Potassium channel</keyword>
<dbReference type="PANTHER" id="PTHR11537:SF254">
    <property type="entry name" value="POTASSIUM VOLTAGE-GATED CHANNEL PROTEIN SHAB"/>
    <property type="match status" value="1"/>
</dbReference>
<evidence type="ECO:0000256" key="8">
    <source>
        <dbReference type="ARBA" id="ARBA00023065"/>
    </source>
</evidence>
<dbReference type="Pfam" id="PF02254">
    <property type="entry name" value="TrkA_N"/>
    <property type="match status" value="1"/>
</dbReference>
<keyword evidence="2" id="KW-0813">Transport</keyword>
<dbReference type="AlphaFoldDB" id="A0AAJ4DMY9"/>
<dbReference type="PRINTS" id="PR01333">
    <property type="entry name" value="2POREKCHANEL"/>
</dbReference>
<proteinExistence type="predicted"/>
<evidence type="ECO:0000313" key="15">
    <source>
        <dbReference type="Proteomes" id="UP000326061"/>
    </source>
</evidence>
<protein>
    <recommendedName>
        <fullName evidence="11">BK channel</fullName>
    </recommendedName>
</protein>
<dbReference type="EMBL" id="CP041166">
    <property type="protein sequence ID" value="QFR43521.1"/>
    <property type="molecule type" value="Genomic_DNA"/>
</dbReference>
<dbReference type="PRINTS" id="PR00169">
    <property type="entry name" value="KCHANNEL"/>
</dbReference>
<evidence type="ECO:0000256" key="5">
    <source>
        <dbReference type="ARBA" id="ARBA00022826"/>
    </source>
</evidence>
<dbReference type="InterPro" id="IPR028325">
    <property type="entry name" value="VG_K_chnl"/>
</dbReference>
<feature type="domain" description="RCK C-terminal" evidence="13">
    <location>
        <begin position="426"/>
        <end position="511"/>
    </location>
</feature>
<dbReference type="SUPFAM" id="SSF116726">
    <property type="entry name" value="TrkA C-terminal domain-like"/>
    <property type="match status" value="1"/>
</dbReference>
<dbReference type="Pfam" id="PF00520">
    <property type="entry name" value="Ion_trans"/>
    <property type="match status" value="1"/>
</dbReference>
<dbReference type="Gene3D" id="1.10.287.70">
    <property type="match status" value="1"/>
</dbReference>
<keyword evidence="7 12" id="KW-1133">Transmembrane helix</keyword>
<feature type="transmembrane region" description="Helical" evidence="12">
    <location>
        <begin position="178"/>
        <end position="201"/>
    </location>
</feature>
<evidence type="ECO:0000256" key="2">
    <source>
        <dbReference type="ARBA" id="ARBA00022448"/>
    </source>
</evidence>
<keyword evidence="6" id="KW-0630">Potassium</keyword>
<keyword evidence="15" id="KW-1185">Reference proteome</keyword>
<evidence type="ECO:0000256" key="10">
    <source>
        <dbReference type="ARBA" id="ARBA00023303"/>
    </source>
</evidence>
<dbReference type="PROSITE" id="PS51202">
    <property type="entry name" value="RCK_C"/>
    <property type="match status" value="1"/>
</dbReference>
<dbReference type="GO" id="GO:0005249">
    <property type="term" value="F:voltage-gated potassium channel activity"/>
    <property type="evidence" value="ECO:0007669"/>
    <property type="project" value="InterPro"/>
</dbReference>
<dbReference type="SUPFAM" id="SSF81324">
    <property type="entry name" value="Voltage-gated potassium channels"/>
    <property type="match status" value="1"/>
</dbReference>
<keyword evidence="8" id="KW-0406">Ion transport</keyword>
<evidence type="ECO:0000313" key="14">
    <source>
        <dbReference type="EMBL" id="QFR43521.1"/>
    </source>
</evidence>
<dbReference type="InterPro" id="IPR003148">
    <property type="entry name" value="RCK_N"/>
</dbReference>
<dbReference type="InterPro" id="IPR003280">
    <property type="entry name" value="2pore_dom_K_chnl"/>
</dbReference>
<keyword evidence="9 12" id="KW-0472">Membrane</keyword>
<evidence type="ECO:0000256" key="7">
    <source>
        <dbReference type="ARBA" id="ARBA00022989"/>
    </source>
</evidence>
<gene>
    <name evidence="14" type="ORF">FJR47_06210</name>
</gene>
<feature type="transmembrane region" description="Helical" evidence="12">
    <location>
        <begin position="241"/>
        <end position="265"/>
    </location>
</feature>
<dbReference type="SUPFAM" id="SSF51735">
    <property type="entry name" value="NAD(P)-binding Rossmann-fold domains"/>
    <property type="match status" value="1"/>
</dbReference>
<dbReference type="Proteomes" id="UP000326061">
    <property type="component" value="Chromosome"/>
</dbReference>
<organism evidence="14 15">
    <name type="scientific">Sulfurimonas xiamenensis</name>
    <dbReference type="NCBI Taxonomy" id="2590021"/>
    <lineage>
        <taxon>Bacteria</taxon>
        <taxon>Pseudomonadati</taxon>
        <taxon>Campylobacterota</taxon>
        <taxon>Epsilonproteobacteria</taxon>
        <taxon>Campylobacterales</taxon>
        <taxon>Sulfurimonadaceae</taxon>
        <taxon>Sulfurimonas</taxon>
    </lineage>
</organism>
<feature type="transmembrane region" description="Helical" evidence="12">
    <location>
        <begin position="69"/>
        <end position="90"/>
    </location>
</feature>
<dbReference type="KEGG" id="suln:FJR47_06210"/>
<dbReference type="GO" id="GO:0001508">
    <property type="term" value="P:action potential"/>
    <property type="evidence" value="ECO:0007669"/>
    <property type="project" value="TreeGrafter"/>
</dbReference>
<evidence type="ECO:0000256" key="11">
    <source>
        <dbReference type="ARBA" id="ARBA00029579"/>
    </source>
</evidence>